<dbReference type="STRING" id="1227455.C449_00940"/>
<evidence type="ECO:0000313" key="2">
    <source>
        <dbReference type="EMBL" id="EMA47994.1"/>
    </source>
</evidence>
<dbReference type="EMBL" id="AOMD01000002">
    <property type="protein sequence ID" value="EMA47994.1"/>
    <property type="molecule type" value="Genomic_DNA"/>
</dbReference>
<protein>
    <submittedName>
        <fullName evidence="2">Uncharacterized protein</fullName>
    </submittedName>
</protein>
<feature type="region of interest" description="Disordered" evidence="1">
    <location>
        <begin position="1"/>
        <end position="86"/>
    </location>
</feature>
<proteinExistence type="predicted"/>
<dbReference type="PATRIC" id="fig|1227455.4.peg.193"/>
<dbReference type="RefSeq" id="WP_006075993.1">
    <property type="nucleotide sequence ID" value="NZ_AOMD01000002.1"/>
</dbReference>
<organism evidence="2 3">
    <name type="scientific">Halococcus saccharolyticus DSM 5350</name>
    <dbReference type="NCBI Taxonomy" id="1227455"/>
    <lineage>
        <taxon>Archaea</taxon>
        <taxon>Methanobacteriati</taxon>
        <taxon>Methanobacteriota</taxon>
        <taxon>Stenosarchaea group</taxon>
        <taxon>Halobacteria</taxon>
        <taxon>Halobacteriales</taxon>
        <taxon>Halococcaceae</taxon>
        <taxon>Halococcus</taxon>
    </lineage>
</organism>
<reference evidence="2 3" key="1">
    <citation type="journal article" date="2014" name="PLoS Genet.">
        <title>Phylogenetically driven sequencing of extremely halophilic archaea reveals strategies for static and dynamic osmo-response.</title>
        <authorList>
            <person name="Becker E.A."/>
            <person name="Seitzer P.M."/>
            <person name="Tritt A."/>
            <person name="Larsen D."/>
            <person name="Krusor M."/>
            <person name="Yao A.I."/>
            <person name="Wu D."/>
            <person name="Madern D."/>
            <person name="Eisen J.A."/>
            <person name="Darling A.E."/>
            <person name="Facciotti M.T."/>
        </authorList>
    </citation>
    <scope>NUCLEOTIDE SEQUENCE [LARGE SCALE GENOMIC DNA]</scope>
    <source>
        <strain evidence="2 3">DSM 5350</strain>
    </source>
</reference>
<name>M0MTE2_9EURY</name>
<gene>
    <name evidence="2" type="ORF">C449_00940</name>
</gene>
<feature type="compositionally biased region" description="Basic and acidic residues" evidence="1">
    <location>
        <begin position="60"/>
        <end position="70"/>
    </location>
</feature>
<comment type="caution">
    <text evidence="2">The sequence shown here is derived from an EMBL/GenBank/DDBJ whole genome shotgun (WGS) entry which is preliminary data.</text>
</comment>
<evidence type="ECO:0000313" key="3">
    <source>
        <dbReference type="Proteomes" id="UP000011669"/>
    </source>
</evidence>
<evidence type="ECO:0000256" key="1">
    <source>
        <dbReference type="SAM" id="MobiDB-lite"/>
    </source>
</evidence>
<sequence>MSESNSTGAAPDRGPNSDGDTDIDGANAGAQSQSDDFDTSGGSALTEEPEPVDGDLSPEEQERMWDETVRGTDSSPDNPTAYFPIEGHDEIEFEIRPIERRKMSSLKRRFPPGLLRAIQQMANDEEPEIARDTNPTEDETDALETTIKRSFHHPKISPHQLQQDMDERWGQMAVNKAAVLAMAVSQESREVQNFRVDGFGA</sequence>
<feature type="compositionally biased region" description="Acidic residues" evidence="1">
    <location>
        <begin position="47"/>
        <end position="59"/>
    </location>
</feature>
<dbReference type="Proteomes" id="UP000011669">
    <property type="component" value="Unassembled WGS sequence"/>
</dbReference>
<dbReference type="AlphaFoldDB" id="M0MTE2"/>
<dbReference type="InParanoid" id="M0MTE2"/>
<keyword evidence="3" id="KW-1185">Reference proteome</keyword>
<accession>M0MTE2</accession>